<dbReference type="Proteomes" id="UP001168990">
    <property type="component" value="Unassembled WGS sequence"/>
</dbReference>
<accession>A0AA39C338</accession>
<dbReference type="EMBL" id="JAQQBS010001677">
    <property type="protein sequence ID" value="KAK0157045.1"/>
    <property type="molecule type" value="Genomic_DNA"/>
</dbReference>
<feature type="region of interest" description="Disordered" evidence="1">
    <location>
        <begin position="111"/>
        <end position="181"/>
    </location>
</feature>
<comment type="caution">
    <text evidence="2">The sequence shown here is derived from an EMBL/GenBank/DDBJ whole genome shotgun (WGS) entry which is preliminary data.</text>
</comment>
<feature type="compositionally biased region" description="Polar residues" evidence="1">
    <location>
        <begin position="9"/>
        <end position="32"/>
    </location>
</feature>
<feature type="compositionally biased region" description="Polar residues" evidence="1">
    <location>
        <begin position="170"/>
        <end position="181"/>
    </location>
</feature>
<evidence type="ECO:0000313" key="3">
    <source>
        <dbReference type="Proteomes" id="UP001168990"/>
    </source>
</evidence>
<feature type="region of interest" description="Disordered" evidence="1">
    <location>
        <begin position="1"/>
        <end position="80"/>
    </location>
</feature>
<gene>
    <name evidence="2" type="ORF">PV328_011970</name>
</gene>
<reference evidence="2" key="2">
    <citation type="submission" date="2023-03" db="EMBL/GenBank/DDBJ databases">
        <authorList>
            <person name="Inwood S.N."/>
            <person name="Skelly J.G."/>
            <person name="Guhlin J."/>
            <person name="Harrop T.W.R."/>
            <person name="Goldson S.G."/>
            <person name="Dearden P.K."/>
        </authorList>
    </citation>
    <scope>NUCLEOTIDE SEQUENCE</scope>
    <source>
        <strain evidence="2">Irish</strain>
        <tissue evidence="2">Whole body</tissue>
    </source>
</reference>
<protein>
    <submittedName>
        <fullName evidence="2">Uncharacterized protein</fullName>
    </submittedName>
</protein>
<evidence type="ECO:0000313" key="2">
    <source>
        <dbReference type="EMBL" id="KAK0157045.1"/>
    </source>
</evidence>
<evidence type="ECO:0000256" key="1">
    <source>
        <dbReference type="SAM" id="MobiDB-lite"/>
    </source>
</evidence>
<keyword evidence="3" id="KW-1185">Reference proteome</keyword>
<dbReference type="AlphaFoldDB" id="A0AA39C338"/>
<feature type="compositionally biased region" description="Basic and acidic residues" evidence="1">
    <location>
        <begin position="139"/>
        <end position="155"/>
    </location>
</feature>
<organism evidence="2 3">
    <name type="scientific">Microctonus aethiopoides</name>
    <dbReference type="NCBI Taxonomy" id="144406"/>
    <lineage>
        <taxon>Eukaryota</taxon>
        <taxon>Metazoa</taxon>
        <taxon>Ecdysozoa</taxon>
        <taxon>Arthropoda</taxon>
        <taxon>Hexapoda</taxon>
        <taxon>Insecta</taxon>
        <taxon>Pterygota</taxon>
        <taxon>Neoptera</taxon>
        <taxon>Endopterygota</taxon>
        <taxon>Hymenoptera</taxon>
        <taxon>Apocrita</taxon>
        <taxon>Ichneumonoidea</taxon>
        <taxon>Braconidae</taxon>
        <taxon>Euphorinae</taxon>
        <taxon>Microctonus</taxon>
    </lineage>
</organism>
<feature type="compositionally biased region" description="Basic and acidic residues" evidence="1">
    <location>
        <begin position="52"/>
        <end position="72"/>
    </location>
</feature>
<reference evidence="2" key="1">
    <citation type="journal article" date="2023" name="bioRxiv">
        <title>Scaffold-level genome assemblies of two parasitoid biocontrol wasps reveal the parthenogenesis mechanism and an associated novel virus.</title>
        <authorList>
            <person name="Inwood S."/>
            <person name="Skelly J."/>
            <person name="Guhlin J."/>
            <person name="Harrop T."/>
            <person name="Goldson S."/>
            <person name="Dearden P."/>
        </authorList>
    </citation>
    <scope>NUCLEOTIDE SEQUENCE</scope>
    <source>
        <strain evidence="2">Irish</strain>
        <tissue evidence="2">Whole body</tissue>
    </source>
</reference>
<sequence>MSKVLPAVSASQSTVNSVPTSSYKSLNPTAASSVKLLSRRPISDGNNSPADNRNDQRENEARAPENEVHEGVDDVAGSDFAAGRRVGEQILRRQENPAWYKVKPGVQEIGDVLNQPGRIPEFGDTGLHQGGDDQYDNLDYYKEPQPKNNDIHLDEGKEDEGENEDDQEGYQNNLQAENTNELNKYLNNIPIDRLR</sequence>
<name>A0AA39C338_9HYME</name>
<proteinExistence type="predicted"/>
<feature type="compositionally biased region" description="Acidic residues" evidence="1">
    <location>
        <begin position="156"/>
        <end position="168"/>
    </location>
</feature>